<dbReference type="InterPro" id="IPR036259">
    <property type="entry name" value="MFS_trans_sf"/>
</dbReference>
<sequence length="337" mass="37746">MTDLAKTTKPLSVVAKLCYAFGGVGNEILWIVFGAYTSIFLVDVAQMPPLFATTIIFGSRVVDILCNVVIGPLIDRTNTRWGKTKPWIAVTTLVMTVTNALIWYVPDVGTNGRLAWYIILYTVMVLTWSGFSISYRTFLMFLSDDSSERDSATMYRSMVVIGGVVAGTAMHGQILASYRRSEYGHCDNVTYSANSSTNSSEDEPSLEMTRTGYMISAATLCCLLMLSLTAIFFGTTERKDRTWLNRPLCTVQSGPGRPDRERHLSFHGVIGDSRAYYWLGCVQTWEEDCLRLLRAGCDPGVHWVSVCTKRKFRCFCCCQRRRSHIACANGYTMVDNQ</sequence>
<dbReference type="AlphaFoldDB" id="A0A8J9YMK3"/>
<feature type="transmembrane region" description="Helical" evidence="2">
    <location>
        <begin position="86"/>
        <end position="106"/>
    </location>
</feature>
<protein>
    <submittedName>
        <fullName evidence="3">MFSD2A protein</fullName>
    </submittedName>
</protein>
<feature type="transmembrane region" description="Helical" evidence="2">
    <location>
        <begin position="118"/>
        <end position="142"/>
    </location>
</feature>
<dbReference type="EMBL" id="OV696696">
    <property type="protein sequence ID" value="CAH1239599.1"/>
    <property type="molecule type" value="Genomic_DNA"/>
</dbReference>
<comment type="similarity">
    <text evidence="1">Belongs to the major facilitator superfamily.</text>
</comment>
<keyword evidence="2" id="KW-0812">Transmembrane</keyword>
<dbReference type="GO" id="GO:0008643">
    <property type="term" value="P:carbohydrate transport"/>
    <property type="evidence" value="ECO:0007669"/>
    <property type="project" value="InterPro"/>
</dbReference>
<evidence type="ECO:0000313" key="4">
    <source>
        <dbReference type="Proteomes" id="UP000838412"/>
    </source>
</evidence>
<feature type="transmembrane region" description="Helical" evidence="2">
    <location>
        <begin position="17"/>
        <end position="39"/>
    </location>
</feature>
<feature type="transmembrane region" description="Helical" evidence="2">
    <location>
        <begin position="51"/>
        <end position="74"/>
    </location>
</feature>
<dbReference type="PANTHER" id="PTHR11328:SF24">
    <property type="entry name" value="MAJOR FACILITATOR SUPERFAMILY (MFS) PROFILE DOMAIN-CONTAINING PROTEIN"/>
    <property type="match status" value="1"/>
</dbReference>
<dbReference type="OrthoDB" id="197206at2759"/>
<proteinExistence type="inferred from homology"/>
<evidence type="ECO:0000256" key="1">
    <source>
        <dbReference type="ARBA" id="ARBA00008335"/>
    </source>
</evidence>
<keyword evidence="2" id="KW-1133">Transmembrane helix</keyword>
<keyword evidence="2" id="KW-0472">Membrane</keyword>
<feature type="transmembrane region" description="Helical" evidence="2">
    <location>
        <begin position="213"/>
        <end position="233"/>
    </location>
</feature>
<dbReference type="GO" id="GO:0015293">
    <property type="term" value="F:symporter activity"/>
    <property type="evidence" value="ECO:0007669"/>
    <property type="project" value="InterPro"/>
</dbReference>
<feature type="transmembrane region" description="Helical" evidence="2">
    <location>
        <begin position="154"/>
        <end position="174"/>
    </location>
</feature>
<keyword evidence="4" id="KW-1185">Reference proteome</keyword>
<dbReference type="Proteomes" id="UP000838412">
    <property type="component" value="Chromosome 11"/>
</dbReference>
<dbReference type="InterPro" id="IPR039672">
    <property type="entry name" value="MFS_2"/>
</dbReference>
<evidence type="ECO:0000313" key="3">
    <source>
        <dbReference type="EMBL" id="CAH1239599.1"/>
    </source>
</evidence>
<name>A0A8J9YMK3_BRALA</name>
<organism evidence="3 4">
    <name type="scientific">Branchiostoma lanceolatum</name>
    <name type="common">Common lancelet</name>
    <name type="synonym">Amphioxus lanceolatum</name>
    <dbReference type="NCBI Taxonomy" id="7740"/>
    <lineage>
        <taxon>Eukaryota</taxon>
        <taxon>Metazoa</taxon>
        <taxon>Chordata</taxon>
        <taxon>Cephalochordata</taxon>
        <taxon>Leptocardii</taxon>
        <taxon>Amphioxiformes</taxon>
        <taxon>Branchiostomatidae</taxon>
        <taxon>Branchiostoma</taxon>
    </lineage>
</organism>
<reference evidence="3" key="1">
    <citation type="submission" date="2022-01" db="EMBL/GenBank/DDBJ databases">
        <authorList>
            <person name="Braso-Vives M."/>
        </authorList>
    </citation>
    <scope>NUCLEOTIDE SEQUENCE</scope>
</reference>
<dbReference type="Pfam" id="PF13347">
    <property type="entry name" value="MFS_2"/>
    <property type="match status" value="1"/>
</dbReference>
<dbReference type="SUPFAM" id="SSF103473">
    <property type="entry name" value="MFS general substrate transporter"/>
    <property type="match status" value="1"/>
</dbReference>
<gene>
    <name evidence="3" type="primary">MFSD2A</name>
    <name evidence="3" type="ORF">BLAG_LOCUS3848</name>
</gene>
<evidence type="ECO:0000256" key="2">
    <source>
        <dbReference type="SAM" id="Phobius"/>
    </source>
</evidence>
<accession>A0A8J9YMK3</accession>
<dbReference type="PANTHER" id="PTHR11328">
    <property type="entry name" value="MAJOR FACILITATOR SUPERFAMILY DOMAIN-CONTAINING PROTEIN"/>
    <property type="match status" value="1"/>
</dbReference>
<dbReference type="GO" id="GO:0005886">
    <property type="term" value="C:plasma membrane"/>
    <property type="evidence" value="ECO:0007669"/>
    <property type="project" value="TreeGrafter"/>
</dbReference>